<dbReference type="AlphaFoldDB" id="A0A5B8R6V8"/>
<name>A0A5B8R6V8_9ZZZZ</name>
<gene>
    <name evidence="1" type="ORF">KBTEX_00734</name>
</gene>
<accession>A0A5B8R6V8</accession>
<proteinExistence type="predicted"/>
<dbReference type="EMBL" id="MN079083">
    <property type="protein sequence ID" value="QEA04426.1"/>
    <property type="molecule type" value="Genomic_DNA"/>
</dbReference>
<reference evidence="1" key="1">
    <citation type="submission" date="2019-06" db="EMBL/GenBank/DDBJ databases">
        <authorList>
            <person name="Murdoch R.W."/>
            <person name="Fathepure B."/>
        </authorList>
    </citation>
    <scope>NUCLEOTIDE SEQUENCE</scope>
</reference>
<organism evidence="1">
    <name type="scientific">uncultured organism</name>
    <dbReference type="NCBI Taxonomy" id="155900"/>
    <lineage>
        <taxon>unclassified sequences</taxon>
        <taxon>environmental samples</taxon>
    </lineage>
</organism>
<sequence>MDVVCLPRPCLSWEGRTVAKANAYWGHEPVARACPGLCMGPDRGGVVDIGPAEVT</sequence>
<evidence type="ECO:0000313" key="1">
    <source>
        <dbReference type="EMBL" id="QEA04426.1"/>
    </source>
</evidence>
<protein>
    <submittedName>
        <fullName evidence="1">Uncharacterized protein</fullName>
    </submittedName>
</protein>